<sequence>MKYLKLKSFPKVLYPIAIVSAIILSVNSCKKDRHEDSTVQISDPAIVRAKAWYENAFPANSKMGVQSIQDSADISQLIRPVWQNGSTYLRTGQQVLEIPIDPSVQYHAELKNMNSGKATEQFQSHSSFLLLKNGESYDAYVMTVIADPAYLKNDLSKLDRNRYNKRDSDFSGTVLYSTPKGKFISGWFYKNGRILKAMSTTSGPLSQKGSQAVQSLQTNKLQQDCTDWYQISEVNGEVVDVKYLGATCDWVDGGGDGGAPSGSTGSGSAGGSNPPSQPCPGTNATKLQVQSTGDRLILDKNVQQPPGDGDGTFPPPTYPPDPPASPCVVPPPPVLFTVRTDSLAKYFPCATKLIIDQLASIGVYTNLVSPFITSQRPDLVWQNANLDWAVSKPNSTELTYKLGQTQPQSSGIGQSATITLNTKMLQNSSRLLIAATIIHETMHAYINYGLSTAQDNASQGYTDFTNNNWLLSIDQWCTLDGLPANYSNHLVMLTNYFDQAVGALKTWDKSAHTDAEYASAMLYGLNTSDPSATATETATLQQAYNAIKTKYSLTDAQLNNFYNSSLNSNDKLPGNCN</sequence>
<dbReference type="AlphaFoldDB" id="A0A1G8KFU2"/>
<keyword evidence="3" id="KW-1185">Reference proteome</keyword>
<evidence type="ECO:0000313" key="3">
    <source>
        <dbReference type="Proteomes" id="UP000199705"/>
    </source>
</evidence>
<reference evidence="3" key="1">
    <citation type="submission" date="2016-10" db="EMBL/GenBank/DDBJ databases">
        <authorList>
            <person name="Varghese N."/>
            <person name="Submissions S."/>
        </authorList>
    </citation>
    <scope>NUCLEOTIDE SEQUENCE [LARGE SCALE GENOMIC DNA]</scope>
    <source>
        <strain evidence="3">Gh-67</strain>
    </source>
</reference>
<dbReference type="STRING" id="551996.SAMN05192573_120100"/>
<dbReference type="EMBL" id="FNCG01000020">
    <property type="protein sequence ID" value="SDI42284.1"/>
    <property type="molecule type" value="Genomic_DNA"/>
</dbReference>
<evidence type="ECO:0000256" key="1">
    <source>
        <dbReference type="SAM" id="MobiDB-lite"/>
    </source>
</evidence>
<feature type="compositionally biased region" description="Gly residues" evidence="1">
    <location>
        <begin position="255"/>
        <end position="270"/>
    </location>
</feature>
<protein>
    <submittedName>
        <fullName evidence="2">Uncharacterized protein</fullName>
    </submittedName>
</protein>
<feature type="region of interest" description="Disordered" evidence="1">
    <location>
        <begin position="255"/>
        <end position="286"/>
    </location>
</feature>
<dbReference type="Proteomes" id="UP000199705">
    <property type="component" value="Unassembled WGS sequence"/>
</dbReference>
<dbReference type="RefSeq" id="WP_143020884.1">
    <property type="nucleotide sequence ID" value="NZ_FNCG01000020.1"/>
</dbReference>
<feature type="compositionally biased region" description="Pro residues" evidence="1">
    <location>
        <begin position="313"/>
        <end position="326"/>
    </location>
</feature>
<evidence type="ECO:0000313" key="2">
    <source>
        <dbReference type="EMBL" id="SDI42284.1"/>
    </source>
</evidence>
<gene>
    <name evidence="2" type="ORF">SAMN05192573_120100</name>
</gene>
<organism evidence="2 3">
    <name type="scientific">Mucilaginibacter gossypii</name>
    <dbReference type="NCBI Taxonomy" id="551996"/>
    <lineage>
        <taxon>Bacteria</taxon>
        <taxon>Pseudomonadati</taxon>
        <taxon>Bacteroidota</taxon>
        <taxon>Sphingobacteriia</taxon>
        <taxon>Sphingobacteriales</taxon>
        <taxon>Sphingobacteriaceae</taxon>
        <taxon>Mucilaginibacter</taxon>
    </lineage>
</organism>
<feature type="region of interest" description="Disordered" evidence="1">
    <location>
        <begin position="299"/>
        <end position="326"/>
    </location>
</feature>
<accession>A0A1G8KFU2</accession>
<name>A0A1G8KFU2_9SPHI</name>
<proteinExistence type="predicted"/>